<dbReference type="GO" id="GO:0030435">
    <property type="term" value="P:sporulation resulting in formation of a cellular spore"/>
    <property type="evidence" value="ECO:0007669"/>
    <property type="project" value="UniProtKB-KW"/>
</dbReference>
<feature type="transmembrane region" description="Helical" evidence="3">
    <location>
        <begin position="34"/>
        <end position="51"/>
    </location>
</feature>
<dbReference type="Pfam" id="PF03419">
    <property type="entry name" value="Peptidase_U4"/>
    <property type="match status" value="1"/>
</dbReference>
<dbReference type="RefSeq" id="WP_050607102.1">
    <property type="nucleotide sequence ID" value="NZ_CABKUB010000006.1"/>
</dbReference>
<keyword evidence="1" id="KW-1003">Cell membrane</keyword>
<dbReference type="PIRSF" id="PIRSF018571">
    <property type="entry name" value="SpoIIGA"/>
    <property type="match status" value="1"/>
</dbReference>
<accession>A0A6M0R9V9</accession>
<evidence type="ECO:0000256" key="2">
    <source>
        <dbReference type="PIRSR" id="PIRSR018571-1"/>
    </source>
</evidence>
<gene>
    <name evidence="4" type="primary">spoIIGA</name>
    <name evidence="4" type="ORF">FDF74_02030</name>
</gene>
<name>A0A6M0R9V9_9CLOT</name>
<evidence type="ECO:0000256" key="1">
    <source>
        <dbReference type="PIRNR" id="PIRNR018571"/>
    </source>
</evidence>
<comment type="caution">
    <text evidence="4">The sequence shown here is derived from an EMBL/GenBank/DDBJ whole genome shotgun (WGS) entry which is preliminary data.</text>
</comment>
<keyword evidence="1" id="KW-0749">Sporulation</keyword>
<feature type="transmembrane region" description="Helical" evidence="3">
    <location>
        <begin position="57"/>
        <end position="76"/>
    </location>
</feature>
<evidence type="ECO:0000256" key="3">
    <source>
        <dbReference type="SAM" id="Phobius"/>
    </source>
</evidence>
<dbReference type="EC" id="3.4.23.-" evidence="1"/>
<keyword evidence="5" id="KW-1185">Reference proteome</keyword>
<dbReference type="AlphaFoldDB" id="A0A6M0R9V9"/>
<dbReference type="GO" id="GO:0006508">
    <property type="term" value="P:proteolysis"/>
    <property type="evidence" value="ECO:0007669"/>
    <property type="project" value="UniProtKB-KW"/>
</dbReference>
<comment type="similarity">
    <text evidence="1">Belongs to the peptidase U4 family.</text>
</comment>
<dbReference type="InterPro" id="IPR005081">
    <property type="entry name" value="SpoIIGA"/>
</dbReference>
<feature type="transmembrane region" description="Helical" evidence="3">
    <location>
        <begin position="126"/>
        <end position="144"/>
    </location>
</feature>
<dbReference type="OrthoDB" id="2690199at2"/>
<proteinExistence type="inferred from homology"/>
<keyword evidence="3" id="KW-1133">Transmembrane helix</keyword>
<dbReference type="GO" id="GO:0005886">
    <property type="term" value="C:plasma membrane"/>
    <property type="evidence" value="ECO:0007669"/>
    <property type="project" value="UniProtKB-SubCell"/>
</dbReference>
<comment type="subcellular location">
    <subcellularLocation>
        <location evidence="1">Cell membrane</location>
    </subcellularLocation>
</comment>
<evidence type="ECO:0000313" key="5">
    <source>
        <dbReference type="Proteomes" id="UP000473885"/>
    </source>
</evidence>
<protein>
    <recommendedName>
        <fullName evidence="1">Sporulation sigma-E factor-processing peptidase</fullName>
        <ecNumber evidence="1">3.4.23.-</ecNumber>
    </recommendedName>
    <alternativeName>
        <fullName evidence="1">Membrane-associated aspartic protease</fullName>
    </alternativeName>
    <alternativeName>
        <fullName evidence="1">Stage II sporulation protein GA</fullName>
    </alternativeName>
</protein>
<keyword evidence="1" id="KW-0378">Hydrolase</keyword>
<sequence>MVVYIDLVILENFIVNFFLLFLTSQSLKISTRIIRNVIAAFLGSLYVMVFIYPSLRFLNNIIVKIFIAFIMEYIAFGQKDIVFNIKATVMYIVYSMVVAGICMFMECNINNFSSELYIKNFSYKKLMIAMMIIYIIGNRLVWYIKDRKEIKNFIYDVDIVVGDHCTKVRGFLDTGNELVEPVTNLPVLIVEEEIFRSVNLKQQDKYYIPYKVINGSLGNLKGFRPNYIQIYNGDKKERKEAIIAFSKQKLSNLKDYEALLSRGII</sequence>
<reference evidence="4 5" key="1">
    <citation type="submission" date="2019-04" db="EMBL/GenBank/DDBJ databases">
        <title>Genome sequencing of Clostridium botulinum Groups I-IV and Clostridium butyricum.</title>
        <authorList>
            <person name="Brunt J."/>
            <person name="Van Vliet A.H.M."/>
            <person name="Stringer S.C."/>
            <person name="Carter A.T."/>
            <person name="Peck M.W."/>
        </authorList>
    </citation>
    <scope>NUCLEOTIDE SEQUENCE [LARGE SCALE GENOMIC DNA]</scope>
    <source>
        <strain evidence="4 5">IFR 18/094</strain>
    </source>
</reference>
<dbReference type="Proteomes" id="UP000473885">
    <property type="component" value="Unassembled WGS sequence"/>
</dbReference>
<dbReference type="GO" id="GO:0030436">
    <property type="term" value="P:asexual sporulation"/>
    <property type="evidence" value="ECO:0007669"/>
    <property type="project" value="InterPro"/>
</dbReference>
<dbReference type="NCBIfam" id="TIGR02854">
    <property type="entry name" value="spore_II_GA"/>
    <property type="match status" value="1"/>
</dbReference>
<keyword evidence="1 3" id="KW-0472">Membrane</keyword>
<keyword evidence="3" id="KW-0812">Transmembrane</keyword>
<comment type="function">
    <text evidence="1">Probable aspartic protease that is responsible for the proteolytic cleavage of the RNA polymerase sigma E factor (SigE/spoIIGB) to yield the active peptide in the mother cell during sporulation. Responds to a signal from the forespore that is triggered by the extracellular signal protein SpoIIR.</text>
</comment>
<evidence type="ECO:0000313" key="4">
    <source>
        <dbReference type="EMBL" id="NEZ45988.1"/>
    </source>
</evidence>
<feature type="transmembrane region" description="Helical" evidence="3">
    <location>
        <begin position="88"/>
        <end position="106"/>
    </location>
</feature>
<feature type="active site" evidence="2">
    <location>
        <position position="173"/>
    </location>
</feature>
<dbReference type="EMBL" id="SXDP01000001">
    <property type="protein sequence ID" value="NEZ45988.1"/>
    <property type="molecule type" value="Genomic_DNA"/>
</dbReference>
<feature type="transmembrane region" description="Helical" evidence="3">
    <location>
        <begin position="6"/>
        <end position="22"/>
    </location>
</feature>
<keyword evidence="1" id="KW-0064">Aspartyl protease</keyword>
<organism evidence="4 5">
    <name type="scientific">Clostridium niameyense</name>
    <dbReference type="NCBI Taxonomy" id="1622073"/>
    <lineage>
        <taxon>Bacteria</taxon>
        <taxon>Bacillati</taxon>
        <taxon>Bacillota</taxon>
        <taxon>Clostridia</taxon>
        <taxon>Eubacteriales</taxon>
        <taxon>Clostridiaceae</taxon>
        <taxon>Clostridium</taxon>
    </lineage>
</organism>
<dbReference type="GO" id="GO:0004190">
    <property type="term" value="F:aspartic-type endopeptidase activity"/>
    <property type="evidence" value="ECO:0007669"/>
    <property type="project" value="UniProtKB-KW"/>
</dbReference>
<keyword evidence="1" id="KW-0645">Protease</keyword>